<evidence type="ECO:0000256" key="1">
    <source>
        <dbReference type="ARBA" id="ARBA00008226"/>
    </source>
</evidence>
<keyword evidence="5 8" id="KW-0436">Ligase</keyword>
<keyword evidence="5" id="KW-0067">ATP-binding</keyword>
<dbReference type="GO" id="GO:0006427">
    <property type="term" value="P:histidyl-tRNA aminoacylation"/>
    <property type="evidence" value="ECO:0007669"/>
    <property type="project" value="UniProtKB-UniRule"/>
</dbReference>
<comment type="subcellular location">
    <subcellularLocation>
        <location evidence="5">Cytoplasm</location>
    </subcellularLocation>
</comment>
<dbReference type="EC" id="6.1.1.21" evidence="5"/>
<feature type="binding site" evidence="6">
    <location>
        <begin position="274"/>
        <end position="275"/>
    </location>
    <ligand>
        <name>L-histidine</name>
        <dbReference type="ChEBI" id="CHEBI:57595"/>
    </ligand>
</feature>
<dbReference type="PIRSF" id="PIRSF001549">
    <property type="entry name" value="His-tRNA_synth"/>
    <property type="match status" value="1"/>
</dbReference>
<feature type="binding site" evidence="6">
    <location>
        <begin position="93"/>
        <end position="95"/>
    </location>
    <ligand>
        <name>L-histidine</name>
        <dbReference type="ChEBI" id="CHEBI:57595"/>
    </ligand>
</feature>
<comment type="subunit">
    <text evidence="5">Homodimer.</text>
</comment>
<dbReference type="PANTHER" id="PTHR43707:SF1">
    <property type="entry name" value="HISTIDINE--TRNA LIGASE, MITOCHONDRIAL-RELATED"/>
    <property type="match status" value="1"/>
</dbReference>
<evidence type="ECO:0000256" key="3">
    <source>
        <dbReference type="ARBA" id="ARBA00023146"/>
    </source>
</evidence>
<proteinExistence type="inferred from homology"/>
<organism evidence="8 9">
    <name type="scientific">Candidatus Harrisonbacteria bacterium CG10_big_fil_rev_8_21_14_0_10_42_17</name>
    <dbReference type="NCBI Taxonomy" id="1974584"/>
    <lineage>
        <taxon>Bacteria</taxon>
        <taxon>Candidatus Harrisoniibacteriota</taxon>
    </lineage>
</organism>
<dbReference type="NCBIfam" id="TIGR00442">
    <property type="entry name" value="hisS"/>
    <property type="match status" value="1"/>
</dbReference>
<keyword evidence="3 5" id="KW-0030">Aminoacyl-tRNA synthetase</keyword>
<dbReference type="Gene3D" id="3.30.930.10">
    <property type="entry name" value="Bira Bifunctional Protein, Domain 2"/>
    <property type="match status" value="1"/>
</dbReference>
<dbReference type="AlphaFoldDB" id="A0A2M6WIK9"/>
<evidence type="ECO:0000256" key="2">
    <source>
        <dbReference type="ARBA" id="ARBA00022741"/>
    </source>
</evidence>
<protein>
    <recommendedName>
        <fullName evidence="5">Histidine--tRNA ligase</fullName>
        <ecNumber evidence="5">6.1.1.21</ecNumber>
    </recommendedName>
    <alternativeName>
        <fullName evidence="5">Histidyl-tRNA synthetase</fullName>
        <shortName evidence="5">HisRS</shortName>
    </alternativeName>
</protein>
<feature type="binding site" evidence="6">
    <location>
        <position position="138"/>
    </location>
    <ligand>
        <name>L-histidine</name>
        <dbReference type="ChEBI" id="CHEBI:57595"/>
    </ligand>
</feature>
<dbReference type="PANTHER" id="PTHR43707">
    <property type="entry name" value="HISTIDYL-TRNA SYNTHETASE"/>
    <property type="match status" value="1"/>
</dbReference>
<dbReference type="SUPFAM" id="SSF55681">
    <property type="entry name" value="Class II aaRS and biotin synthetases"/>
    <property type="match status" value="1"/>
</dbReference>
<feature type="domain" description="Aminoacyl-transfer RNA synthetases class-II family profile" evidence="7">
    <location>
        <begin position="35"/>
        <end position="334"/>
    </location>
</feature>
<keyword evidence="5" id="KW-0648">Protein biosynthesis</keyword>
<dbReference type="GO" id="GO:0005737">
    <property type="term" value="C:cytoplasm"/>
    <property type="evidence" value="ECO:0007669"/>
    <property type="project" value="UniProtKB-SubCell"/>
</dbReference>
<evidence type="ECO:0000256" key="5">
    <source>
        <dbReference type="HAMAP-Rule" id="MF_00127"/>
    </source>
</evidence>
<dbReference type="Gene3D" id="3.40.50.800">
    <property type="entry name" value="Anticodon-binding domain"/>
    <property type="match status" value="1"/>
</dbReference>
<dbReference type="InterPro" id="IPR004154">
    <property type="entry name" value="Anticodon-bd"/>
</dbReference>
<feature type="binding site" evidence="6">
    <location>
        <position position="142"/>
    </location>
    <ligand>
        <name>L-histidine</name>
        <dbReference type="ChEBI" id="CHEBI:57595"/>
    </ligand>
</feature>
<evidence type="ECO:0000313" key="8">
    <source>
        <dbReference type="EMBL" id="PIT92605.1"/>
    </source>
</evidence>
<name>A0A2M6WIK9_9BACT</name>
<dbReference type="GO" id="GO:0004821">
    <property type="term" value="F:histidine-tRNA ligase activity"/>
    <property type="evidence" value="ECO:0007669"/>
    <property type="project" value="UniProtKB-UniRule"/>
</dbReference>
<dbReference type="CDD" id="cd00773">
    <property type="entry name" value="HisRS-like_core"/>
    <property type="match status" value="1"/>
</dbReference>
<keyword evidence="2 5" id="KW-0547">Nucleotide-binding</keyword>
<dbReference type="PROSITE" id="PS50862">
    <property type="entry name" value="AA_TRNA_LIGASE_II"/>
    <property type="match status" value="1"/>
</dbReference>
<accession>A0A2M6WIK9</accession>
<evidence type="ECO:0000256" key="6">
    <source>
        <dbReference type="PIRSR" id="PIRSR001549-1"/>
    </source>
</evidence>
<dbReference type="InterPro" id="IPR015807">
    <property type="entry name" value="His-tRNA-ligase"/>
</dbReference>
<gene>
    <name evidence="5" type="primary">hisS</name>
    <name evidence="8" type="ORF">COU08_01250</name>
</gene>
<sequence>MPSPQKKKTEPKKDFQTPRGMRDILPRMQYIWEKVRKTAKDIGGYYNFSRIETPIVEYAELFERGVGKGTDIVEKEMFTVHSKSKDRLVMRPEGTAACVRAYNEHGMSHLSQPVKLYYEGPMFRHERPQAGRWRQHYQVGYELLGGESDPIYDAQIILVAVRFFEELKINDLEVRLNSIGCKTCRPPYIKELLQFYRSKKKELCVDCKNRLTANPLRLLDCKQEACIALRVSAPIFVDHLCKDCNDHFKAVLEYLEELHLPYVLDHYLVRGLDYYSHTVFELVTQEGKLSLAGGGRYNYLIELLGGKKTPAVGVAIGLDRTIDLILERKLKVIPRQRPKVFLICVGELAKKRSLTLIEHLRTGRIDVQESLGKISLNAQLKSADKHGAPIALLFGQKEAFEESVIVRDMKTGAQETVPIAKMADIIRKKL</sequence>
<keyword evidence="5" id="KW-0963">Cytoplasm</keyword>
<evidence type="ECO:0000259" key="7">
    <source>
        <dbReference type="PROSITE" id="PS50862"/>
    </source>
</evidence>
<dbReference type="InterPro" id="IPR036621">
    <property type="entry name" value="Anticodon-bd_dom_sf"/>
</dbReference>
<dbReference type="InterPro" id="IPR045864">
    <property type="entry name" value="aa-tRNA-synth_II/BPL/LPL"/>
</dbReference>
<evidence type="ECO:0000256" key="4">
    <source>
        <dbReference type="ARBA" id="ARBA00047639"/>
    </source>
</evidence>
<dbReference type="SUPFAM" id="SSF52954">
    <property type="entry name" value="Class II aaRS ABD-related"/>
    <property type="match status" value="1"/>
</dbReference>
<comment type="catalytic activity">
    <reaction evidence="4 5">
        <text>tRNA(His) + L-histidine + ATP = L-histidyl-tRNA(His) + AMP + diphosphate + H(+)</text>
        <dbReference type="Rhea" id="RHEA:17313"/>
        <dbReference type="Rhea" id="RHEA-COMP:9665"/>
        <dbReference type="Rhea" id="RHEA-COMP:9689"/>
        <dbReference type="ChEBI" id="CHEBI:15378"/>
        <dbReference type="ChEBI" id="CHEBI:30616"/>
        <dbReference type="ChEBI" id="CHEBI:33019"/>
        <dbReference type="ChEBI" id="CHEBI:57595"/>
        <dbReference type="ChEBI" id="CHEBI:78442"/>
        <dbReference type="ChEBI" id="CHEBI:78527"/>
        <dbReference type="ChEBI" id="CHEBI:456215"/>
        <dbReference type="EC" id="6.1.1.21"/>
    </reaction>
</comment>
<comment type="caution">
    <text evidence="8">The sequence shown here is derived from an EMBL/GenBank/DDBJ whole genome shotgun (WGS) entry which is preliminary data.</text>
</comment>
<dbReference type="InterPro" id="IPR004516">
    <property type="entry name" value="HisRS/HisZ"/>
</dbReference>
<dbReference type="HAMAP" id="MF_00127">
    <property type="entry name" value="His_tRNA_synth"/>
    <property type="match status" value="1"/>
</dbReference>
<dbReference type="InterPro" id="IPR041715">
    <property type="entry name" value="HisRS-like_core"/>
</dbReference>
<dbReference type="Pfam" id="PF13393">
    <property type="entry name" value="tRNA-synt_His"/>
    <property type="match status" value="1"/>
</dbReference>
<comment type="similarity">
    <text evidence="1 5">Belongs to the class-II aminoacyl-tRNA synthetase family.</text>
</comment>
<dbReference type="EMBL" id="PFBA01000013">
    <property type="protein sequence ID" value="PIT92605.1"/>
    <property type="molecule type" value="Genomic_DNA"/>
</dbReference>
<feature type="binding site" evidence="6">
    <location>
        <position position="124"/>
    </location>
    <ligand>
        <name>L-histidine</name>
        <dbReference type="ChEBI" id="CHEBI:57595"/>
    </ligand>
</feature>
<dbReference type="GO" id="GO:0005524">
    <property type="term" value="F:ATP binding"/>
    <property type="evidence" value="ECO:0007669"/>
    <property type="project" value="UniProtKB-UniRule"/>
</dbReference>
<dbReference type="Pfam" id="PF03129">
    <property type="entry name" value="HGTP_anticodon"/>
    <property type="match status" value="1"/>
</dbReference>
<dbReference type="InterPro" id="IPR006195">
    <property type="entry name" value="aa-tRNA-synth_II"/>
</dbReference>
<feature type="binding site" evidence="6">
    <location>
        <position position="270"/>
    </location>
    <ligand>
        <name>L-histidine</name>
        <dbReference type="ChEBI" id="CHEBI:57595"/>
    </ligand>
</feature>
<dbReference type="Proteomes" id="UP000228635">
    <property type="component" value="Unassembled WGS sequence"/>
</dbReference>
<reference evidence="9" key="1">
    <citation type="submission" date="2017-09" db="EMBL/GenBank/DDBJ databases">
        <title>Depth-based differentiation of microbial function through sediment-hosted aquifers and enrichment of novel symbionts in the deep terrestrial subsurface.</title>
        <authorList>
            <person name="Probst A.J."/>
            <person name="Ladd B."/>
            <person name="Jarett J.K."/>
            <person name="Geller-Mcgrath D.E."/>
            <person name="Sieber C.M.K."/>
            <person name="Emerson J.B."/>
            <person name="Anantharaman K."/>
            <person name="Thomas B.C."/>
            <person name="Malmstrom R."/>
            <person name="Stieglmeier M."/>
            <person name="Klingl A."/>
            <person name="Woyke T."/>
            <person name="Ryan C.M."/>
            <person name="Banfield J.F."/>
        </authorList>
    </citation>
    <scope>NUCLEOTIDE SEQUENCE [LARGE SCALE GENOMIC DNA]</scope>
</reference>
<evidence type="ECO:0000313" key="9">
    <source>
        <dbReference type="Proteomes" id="UP000228635"/>
    </source>
</evidence>